<sequence length="82" mass="8828">MVELDWATTSQVIQGIVIAIANGLLLLTIVSKSSLRARKEMLIIAGLAGADFLYGFSAFLSSTYRLVITALNLQNELVTALD</sequence>
<keyword evidence="1" id="KW-0812">Transmembrane</keyword>
<keyword evidence="1" id="KW-0472">Membrane</keyword>
<dbReference type="AlphaFoldDB" id="A0A914X2W2"/>
<feature type="transmembrane region" description="Helical" evidence="1">
    <location>
        <begin position="42"/>
        <end position="64"/>
    </location>
</feature>
<keyword evidence="2" id="KW-1185">Reference proteome</keyword>
<evidence type="ECO:0000256" key="1">
    <source>
        <dbReference type="SAM" id="Phobius"/>
    </source>
</evidence>
<dbReference type="Proteomes" id="UP000887566">
    <property type="component" value="Unplaced"/>
</dbReference>
<evidence type="ECO:0000313" key="2">
    <source>
        <dbReference type="Proteomes" id="UP000887566"/>
    </source>
</evidence>
<keyword evidence="1" id="KW-1133">Transmembrane helix</keyword>
<proteinExistence type="predicted"/>
<dbReference type="WBParaSite" id="PSAMB.scaffold6256size9867.g28211.t1">
    <property type="protein sequence ID" value="PSAMB.scaffold6256size9867.g28211.t1"/>
    <property type="gene ID" value="PSAMB.scaffold6256size9867.g28211"/>
</dbReference>
<evidence type="ECO:0000313" key="3">
    <source>
        <dbReference type="WBParaSite" id="PSAMB.scaffold6256size9867.g28211.t1"/>
    </source>
</evidence>
<feature type="transmembrane region" description="Helical" evidence="1">
    <location>
        <begin position="12"/>
        <end position="30"/>
    </location>
</feature>
<name>A0A914X2W2_9BILA</name>
<reference evidence="3" key="1">
    <citation type="submission" date="2022-11" db="UniProtKB">
        <authorList>
            <consortium name="WormBaseParasite"/>
        </authorList>
    </citation>
    <scope>IDENTIFICATION</scope>
</reference>
<accession>A0A914X2W2</accession>
<protein>
    <submittedName>
        <fullName evidence="3">G-protein coupled receptors family 1 profile domain-containing protein</fullName>
    </submittedName>
</protein>
<dbReference type="Gene3D" id="1.20.1070.10">
    <property type="entry name" value="Rhodopsin 7-helix transmembrane proteins"/>
    <property type="match status" value="1"/>
</dbReference>
<organism evidence="2 3">
    <name type="scientific">Plectus sambesii</name>
    <dbReference type="NCBI Taxonomy" id="2011161"/>
    <lineage>
        <taxon>Eukaryota</taxon>
        <taxon>Metazoa</taxon>
        <taxon>Ecdysozoa</taxon>
        <taxon>Nematoda</taxon>
        <taxon>Chromadorea</taxon>
        <taxon>Plectida</taxon>
        <taxon>Plectina</taxon>
        <taxon>Plectoidea</taxon>
        <taxon>Plectidae</taxon>
        <taxon>Plectus</taxon>
    </lineage>
</organism>